<dbReference type="Pfam" id="PF01979">
    <property type="entry name" value="Amidohydro_1"/>
    <property type="match status" value="1"/>
</dbReference>
<feature type="domain" description="Amidohydrolase-related" evidence="10">
    <location>
        <begin position="65"/>
        <end position="427"/>
    </location>
</feature>
<evidence type="ECO:0000256" key="8">
    <source>
        <dbReference type="RuleBase" id="RU366009"/>
    </source>
</evidence>
<proteinExistence type="inferred from homology"/>
<comment type="catalytic activity">
    <reaction evidence="8">
        <text>guanine + H2O + H(+) = xanthine + NH4(+)</text>
        <dbReference type="Rhea" id="RHEA:14665"/>
        <dbReference type="ChEBI" id="CHEBI:15377"/>
        <dbReference type="ChEBI" id="CHEBI:15378"/>
        <dbReference type="ChEBI" id="CHEBI:16235"/>
        <dbReference type="ChEBI" id="CHEBI:17712"/>
        <dbReference type="ChEBI" id="CHEBI:28938"/>
        <dbReference type="EC" id="3.5.4.3"/>
    </reaction>
</comment>
<dbReference type="GO" id="GO:0008892">
    <property type="term" value="F:guanine deaminase activity"/>
    <property type="evidence" value="ECO:0007669"/>
    <property type="project" value="UniProtKB-EC"/>
</dbReference>
<keyword evidence="5 8" id="KW-0378">Hydrolase</keyword>
<evidence type="ECO:0000259" key="10">
    <source>
        <dbReference type="Pfam" id="PF01979"/>
    </source>
</evidence>
<dbReference type="InterPro" id="IPR011059">
    <property type="entry name" value="Metal-dep_hydrolase_composite"/>
</dbReference>
<dbReference type="NCBIfam" id="TIGR02967">
    <property type="entry name" value="guan_deamin"/>
    <property type="match status" value="1"/>
</dbReference>
<dbReference type="InterPro" id="IPR051607">
    <property type="entry name" value="Metallo-dep_hydrolases"/>
</dbReference>
<comment type="caution">
    <text evidence="11">The sequence shown here is derived from an EMBL/GenBank/DDBJ whole genome shotgun (WGS) entry which is preliminary data.</text>
</comment>
<accession>A0ABS9E1Q9</accession>
<dbReference type="NCBIfam" id="NF006679">
    <property type="entry name" value="PRK09228.1"/>
    <property type="match status" value="1"/>
</dbReference>
<dbReference type="Gene3D" id="2.30.40.10">
    <property type="entry name" value="Urease, subunit C, domain 1"/>
    <property type="match status" value="1"/>
</dbReference>
<evidence type="ECO:0000256" key="1">
    <source>
        <dbReference type="ARBA" id="ARBA00004984"/>
    </source>
</evidence>
<keyword evidence="12" id="KW-1185">Reference proteome</keyword>
<comment type="similarity">
    <text evidence="2 8">Belongs to the metallo-dependent hydrolases superfamily. ATZ/TRZ family.</text>
</comment>
<gene>
    <name evidence="11" type="primary">guaD</name>
    <name evidence="11" type="ORF">L2A60_12985</name>
</gene>
<dbReference type="EMBL" id="JAKGBZ010000026">
    <property type="protein sequence ID" value="MCF3947592.1"/>
    <property type="molecule type" value="Genomic_DNA"/>
</dbReference>
<sequence length="452" mass="49665">MKSALRGPFLTYTGNPFQDDPASCYRYESDGLIVIDNGRIIHAGAFTADHVPHGVVPDHHPDALILPGFIDAHVHYPQTPMIGAFGKQLLEWLENYVFVIEQRYNDKVFARAIAKLFLREQIRAGVTTPITYCTVHPESVDAYFEEASLLGLRTGAGKVLMDRNAPEALRDSAQSGYDQSKRLAERWHGDGRFFYVVTPRFAPTSTEAQLDLAGALLREIPGLYMQTHLAENTSELQWVAALFPGSHDYLDVYDRHNLVGPRCLFGHAVHLCEREWRRLAQAGATVVHCPTSNLFLGSGLFNLKRALVSANPVRTALGSDLGAGTSFSPLTTLNEAYKIAQLNGYALSAHQAFYLATLGSARAIYQDAHIGSIEAGKDADLVVLDPKATPLLAARQEFSESLEEQLFVLMTLGSETAVKATYVAGRKVHERAPTESVMPALPPRVSAAPRRI</sequence>
<evidence type="ECO:0000313" key="12">
    <source>
        <dbReference type="Proteomes" id="UP001521209"/>
    </source>
</evidence>
<evidence type="ECO:0000256" key="5">
    <source>
        <dbReference type="ARBA" id="ARBA00022801"/>
    </source>
</evidence>
<dbReference type="InterPro" id="IPR014311">
    <property type="entry name" value="Guanine_deaminase"/>
</dbReference>
<dbReference type="RefSeq" id="WP_235704843.1">
    <property type="nucleotide sequence ID" value="NZ_JAKGBZ010000026.1"/>
</dbReference>
<dbReference type="PANTHER" id="PTHR11271">
    <property type="entry name" value="GUANINE DEAMINASE"/>
    <property type="match status" value="1"/>
</dbReference>
<dbReference type="Gene3D" id="3.20.20.140">
    <property type="entry name" value="Metal-dependent hydrolases"/>
    <property type="match status" value="1"/>
</dbReference>
<dbReference type="SUPFAM" id="SSF51338">
    <property type="entry name" value="Composite domain of metallo-dependent hydrolases"/>
    <property type="match status" value="1"/>
</dbReference>
<dbReference type="EC" id="3.5.4.3" evidence="3 7"/>
<evidence type="ECO:0000256" key="7">
    <source>
        <dbReference type="NCBIfam" id="TIGR02967"/>
    </source>
</evidence>
<evidence type="ECO:0000256" key="2">
    <source>
        <dbReference type="ARBA" id="ARBA00006745"/>
    </source>
</evidence>
<evidence type="ECO:0000256" key="6">
    <source>
        <dbReference type="ARBA" id="ARBA00022833"/>
    </source>
</evidence>
<evidence type="ECO:0000256" key="9">
    <source>
        <dbReference type="SAM" id="MobiDB-lite"/>
    </source>
</evidence>
<comment type="pathway">
    <text evidence="1 8">Purine metabolism; guanine degradation; xanthine from guanine: step 1/1.</text>
</comment>
<evidence type="ECO:0000313" key="11">
    <source>
        <dbReference type="EMBL" id="MCF3947592.1"/>
    </source>
</evidence>
<keyword evidence="6 8" id="KW-0862">Zinc</keyword>
<dbReference type="SUPFAM" id="SSF51556">
    <property type="entry name" value="Metallo-dependent hydrolases"/>
    <property type="match status" value="1"/>
</dbReference>
<organism evidence="11 12">
    <name type="scientific">Acidiphilium iwatense</name>
    <dbReference type="NCBI Taxonomy" id="768198"/>
    <lineage>
        <taxon>Bacteria</taxon>
        <taxon>Pseudomonadati</taxon>
        <taxon>Pseudomonadota</taxon>
        <taxon>Alphaproteobacteria</taxon>
        <taxon>Acetobacterales</taxon>
        <taxon>Acidocellaceae</taxon>
        <taxon>Acidiphilium</taxon>
    </lineage>
</organism>
<dbReference type="Proteomes" id="UP001521209">
    <property type="component" value="Unassembled WGS sequence"/>
</dbReference>
<protein>
    <recommendedName>
        <fullName evidence="3 7">Guanine deaminase</fullName>
        <shortName evidence="8">Guanase</shortName>
        <ecNumber evidence="3 7">3.5.4.3</ecNumber>
    </recommendedName>
    <alternativeName>
        <fullName evidence="8">Guanine aminohydrolase</fullName>
    </alternativeName>
</protein>
<dbReference type="InterPro" id="IPR006680">
    <property type="entry name" value="Amidohydro-rel"/>
</dbReference>
<feature type="region of interest" description="Disordered" evidence="9">
    <location>
        <begin position="433"/>
        <end position="452"/>
    </location>
</feature>
<keyword evidence="4 8" id="KW-0479">Metal-binding</keyword>
<name>A0ABS9E1Q9_9PROT</name>
<evidence type="ECO:0000256" key="3">
    <source>
        <dbReference type="ARBA" id="ARBA00012781"/>
    </source>
</evidence>
<evidence type="ECO:0000256" key="4">
    <source>
        <dbReference type="ARBA" id="ARBA00022723"/>
    </source>
</evidence>
<reference evidence="11 12" key="1">
    <citation type="submission" date="2022-01" db="EMBL/GenBank/DDBJ databases">
        <authorList>
            <person name="Won M."/>
            <person name="Kim S.-J."/>
            <person name="Kwon S.-W."/>
        </authorList>
    </citation>
    <scope>NUCLEOTIDE SEQUENCE [LARGE SCALE GENOMIC DNA]</scope>
    <source>
        <strain evidence="11 12">KCTC 23505</strain>
    </source>
</reference>
<comment type="function">
    <text evidence="8">Catalyzes the hydrolytic deamination of guanine, producing xanthine and ammonia.</text>
</comment>
<dbReference type="InterPro" id="IPR032466">
    <property type="entry name" value="Metal_Hydrolase"/>
</dbReference>
<comment type="cofactor">
    <cofactor evidence="8">
        <name>Zn(2+)</name>
        <dbReference type="ChEBI" id="CHEBI:29105"/>
    </cofactor>
    <text evidence="8">Binds 1 zinc ion per subunit.</text>
</comment>
<dbReference type="PANTHER" id="PTHR11271:SF6">
    <property type="entry name" value="GUANINE DEAMINASE"/>
    <property type="match status" value="1"/>
</dbReference>